<dbReference type="OrthoDB" id="449487at2759"/>
<dbReference type="InterPro" id="IPR036866">
    <property type="entry name" value="RibonucZ/Hydroxyglut_hydro"/>
</dbReference>
<dbReference type="AlphaFoldDB" id="A0A3D8RPB9"/>
<accession>A0A3D8RPB9</accession>
<dbReference type="InterPro" id="IPR001279">
    <property type="entry name" value="Metallo-B-lactamas"/>
</dbReference>
<dbReference type="Pfam" id="PF00753">
    <property type="entry name" value="Lactamase_B"/>
    <property type="match status" value="1"/>
</dbReference>
<dbReference type="SUPFAM" id="SSF56281">
    <property type="entry name" value="Metallo-hydrolase/oxidoreductase"/>
    <property type="match status" value="1"/>
</dbReference>
<evidence type="ECO:0000313" key="4">
    <source>
        <dbReference type="Proteomes" id="UP000256328"/>
    </source>
</evidence>
<evidence type="ECO:0000313" key="3">
    <source>
        <dbReference type="EMBL" id="RDW75798.1"/>
    </source>
</evidence>
<dbReference type="CDD" id="cd07724">
    <property type="entry name" value="POD-like_MBL-fold"/>
    <property type="match status" value="1"/>
</dbReference>
<keyword evidence="1" id="KW-0479">Metal-binding</keyword>
<dbReference type="PANTHER" id="PTHR43084:SF1">
    <property type="entry name" value="PERSULFIDE DIOXYGENASE ETHE1, MITOCHONDRIAL"/>
    <property type="match status" value="1"/>
</dbReference>
<dbReference type="EMBL" id="PDLN01000009">
    <property type="protein sequence ID" value="RDW75798.1"/>
    <property type="molecule type" value="Genomic_DNA"/>
</dbReference>
<name>A0A3D8RPB9_9HELO</name>
<dbReference type="GO" id="GO:0006749">
    <property type="term" value="P:glutathione metabolic process"/>
    <property type="evidence" value="ECO:0007669"/>
    <property type="project" value="InterPro"/>
</dbReference>
<dbReference type="PANTHER" id="PTHR43084">
    <property type="entry name" value="PERSULFIDE DIOXYGENASE ETHE1"/>
    <property type="match status" value="1"/>
</dbReference>
<dbReference type="Gene3D" id="3.60.15.10">
    <property type="entry name" value="Ribonuclease Z/Hydroxyacylglutathione hydrolase-like"/>
    <property type="match status" value="1"/>
</dbReference>
<organism evidence="3 4">
    <name type="scientific">Coleophoma crateriformis</name>
    <dbReference type="NCBI Taxonomy" id="565419"/>
    <lineage>
        <taxon>Eukaryota</taxon>
        <taxon>Fungi</taxon>
        <taxon>Dikarya</taxon>
        <taxon>Ascomycota</taxon>
        <taxon>Pezizomycotina</taxon>
        <taxon>Leotiomycetes</taxon>
        <taxon>Helotiales</taxon>
        <taxon>Dermateaceae</taxon>
        <taxon>Coleophoma</taxon>
    </lineage>
</organism>
<feature type="domain" description="Metallo-beta-lactamase" evidence="2">
    <location>
        <begin position="15"/>
        <end position="208"/>
    </location>
</feature>
<gene>
    <name evidence="3" type="ORF">BP5796_06619</name>
</gene>
<dbReference type="GO" id="GO:0070813">
    <property type="term" value="P:hydrogen sulfide metabolic process"/>
    <property type="evidence" value="ECO:0007669"/>
    <property type="project" value="TreeGrafter"/>
</dbReference>
<evidence type="ECO:0000259" key="2">
    <source>
        <dbReference type="SMART" id="SM00849"/>
    </source>
</evidence>
<reference evidence="3 4" key="1">
    <citation type="journal article" date="2018" name="IMA Fungus">
        <title>IMA Genome-F 9: Draft genome sequence of Annulohypoxylon stygium, Aspergillus mulundensis, Berkeleyomyces basicola (syn. Thielaviopsis basicola), Ceratocystis smalleyi, two Cercospora beticola strains, Coleophoma cylindrospora, Fusarium fracticaudum, Phialophora cf. hyalina, and Morchella septimelata.</title>
        <authorList>
            <person name="Wingfield B.D."/>
            <person name="Bills G.F."/>
            <person name="Dong Y."/>
            <person name="Huang W."/>
            <person name="Nel W.J."/>
            <person name="Swalarsk-Parry B.S."/>
            <person name="Vaghefi N."/>
            <person name="Wilken P.M."/>
            <person name="An Z."/>
            <person name="de Beer Z.W."/>
            <person name="De Vos L."/>
            <person name="Chen L."/>
            <person name="Duong T.A."/>
            <person name="Gao Y."/>
            <person name="Hammerbacher A."/>
            <person name="Kikkert J.R."/>
            <person name="Li Y."/>
            <person name="Li H."/>
            <person name="Li K."/>
            <person name="Li Q."/>
            <person name="Liu X."/>
            <person name="Ma X."/>
            <person name="Naidoo K."/>
            <person name="Pethybridge S.J."/>
            <person name="Sun J."/>
            <person name="Steenkamp E.T."/>
            <person name="van der Nest M.A."/>
            <person name="van Wyk S."/>
            <person name="Wingfield M.J."/>
            <person name="Xiong C."/>
            <person name="Yue Q."/>
            <person name="Zhang X."/>
        </authorList>
    </citation>
    <scope>NUCLEOTIDE SEQUENCE [LARGE SCALE GENOMIC DNA]</scope>
    <source>
        <strain evidence="3 4">BP5796</strain>
    </source>
</reference>
<evidence type="ECO:0000256" key="1">
    <source>
        <dbReference type="ARBA" id="ARBA00022723"/>
    </source>
</evidence>
<dbReference type="GO" id="GO:0046872">
    <property type="term" value="F:metal ion binding"/>
    <property type="evidence" value="ECO:0007669"/>
    <property type="project" value="UniProtKB-KW"/>
</dbReference>
<dbReference type="InterPro" id="IPR044528">
    <property type="entry name" value="POD-like_MBL-fold"/>
</dbReference>
<keyword evidence="4" id="KW-1185">Reference proteome</keyword>
<proteinExistence type="predicted"/>
<comment type="caution">
    <text evidence="3">The sequence shown here is derived from an EMBL/GenBank/DDBJ whole genome shotgun (WGS) entry which is preliminary data.</text>
</comment>
<sequence>MAAPQILTKFHAGTGTWQYVVADPTSSQVIIIDSVLDFDPSSRKVSSTNADELLTLVHDHGLEVVAILETHAHADHLTAARYLQQKLSQTQPRPAIGIGKRITQVQRTFAKKYGVDESELEEVFDRLFDDDEEFAIGGLTGRVLHLPGHTPDHVGYMIGSNVFTGDSIFNPDVGSARADFPGGSATDLYKSTQLLLSLPGHYRLYTGHDYPPSERETVSESGEKWKAYATVEEQNRENKHLKKGTVEAEFIKWRCERDAGLGEPKLLHQALQFNIRGGRLPRAAAGGDRLVHLPLRVDDELRDLMDG</sequence>
<protein>
    <recommendedName>
        <fullName evidence="2">Metallo-beta-lactamase domain-containing protein</fullName>
    </recommendedName>
</protein>
<dbReference type="SMART" id="SM00849">
    <property type="entry name" value="Lactamase_B"/>
    <property type="match status" value="1"/>
</dbReference>
<dbReference type="GO" id="GO:0050313">
    <property type="term" value="F:sulfur dioxygenase activity"/>
    <property type="evidence" value="ECO:0007669"/>
    <property type="project" value="InterPro"/>
</dbReference>
<dbReference type="Proteomes" id="UP000256328">
    <property type="component" value="Unassembled WGS sequence"/>
</dbReference>
<dbReference type="InterPro" id="IPR051682">
    <property type="entry name" value="Mito_Persulfide_Diox"/>
</dbReference>